<dbReference type="RefSeq" id="WP_072915135.1">
    <property type="nucleotide sequence ID" value="NZ_FQYQ01000007.1"/>
</dbReference>
<accession>A0A1M6FCW0</accession>
<dbReference type="SUPFAM" id="SSF56801">
    <property type="entry name" value="Acetyl-CoA synthetase-like"/>
    <property type="match status" value="1"/>
</dbReference>
<dbReference type="Proteomes" id="UP000184185">
    <property type="component" value="Unassembled WGS sequence"/>
</dbReference>
<dbReference type="PANTHER" id="PTHR43201:SF5">
    <property type="entry name" value="MEDIUM-CHAIN ACYL-COA LIGASE ACSF2, MITOCHONDRIAL"/>
    <property type="match status" value="1"/>
</dbReference>
<dbReference type="OrthoDB" id="9803968at2"/>
<dbReference type="STRING" id="185007.SAMN02910350_00278"/>
<dbReference type="PANTHER" id="PTHR43201">
    <property type="entry name" value="ACYL-COA SYNTHETASE"/>
    <property type="match status" value="1"/>
</dbReference>
<dbReference type="Gene3D" id="3.30.300.30">
    <property type="match status" value="1"/>
</dbReference>
<organism evidence="4 5">
    <name type="scientific">Pseudobutyrivibrio xylanivorans DSM 14809</name>
    <dbReference type="NCBI Taxonomy" id="1123012"/>
    <lineage>
        <taxon>Bacteria</taxon>
        <taxon>Bacillati</taxon>
        <taxon>Bacillota</taxon>
        <taxon>Clostridia</taxon>
        <taxon>Lachnospirales</taxon>
        <taxon>Lachnospiraceae</taxon>
        <taxon>Pseudobutyrivibrio</taxon>
    </lineage>
</organism>
<dbReference type="Gene3D" id="3.40.50.12780">
    <property type="entry name" value="N-terminal domain of ligase-like"/>
    <property type="match status" value="1"/>
</dbReference>
<comment type="similarity">
    <text evidence="1">Belongs to the ATP-dependent AMP-binding enzyme family.</text>
</comment>
<proteinExistence type="inferred from homology"/>
<dbReference type="EMBL" id="FQYQ01000007">
    <property type="protein sequence ID" value="SHI95493.1"/>
    <property type="molecule type" value="Genomic_DNA"/>
</dbReference>
<gene>
    <name evidence="4" type="ORF">SAMN02745725_01463</name>
</gene>
<dbReference type="AlphaFoldDB" id="A0A1M6FCW0"/>
<evidence type="ECO:0000313" key="5">
    <source>
        <dbReference type="Proteomes" id="UP000184185"/>
    </source>
</evidence>
<evidence type="ECO:0000256" key="2">
    <source>
        <dbReference type="ARBA" id="ARBA00022598"/>
    </source>
</evidence>
<dbReference type="InterPro" id="IPR042099">
    <property type="entry name" value="ANL_N_sf"/>
</dbReference>
<dbReference type="GO" id="GO:0006631">
    <property type="term" value="P:fatty acid metabolic process"/>
    <property type="evidence" value="ECO:0007669"/>
    <property type="project" value="TreeGrafter"/>
</dbReference>
<protein>
    <submittedName>
        <fullName evidence="4">Long-chain acyl-CoA synthetase</fullName>
    </submittedName>
</protein>
<name>A0A1M6FCW0_PSEXY</name>
<dbReference type="GO" id="GO:0031956">
    <property type="term" value="F:medium-chain fatty acid-CoA ligase activity"/>
    <property type="evidence" value="ECO:0007669"/>
    <property type="project" value="TreeGrafter"/>
</dbReference>
<evidence type="ECO:0000259" key="3">
    <source>
        <dbReference type="Pfam" id="PF00501"/>
    </source>
</evidence>
<evidence type="ECO:0000313" key="4">
    <source>
        <dbReference type="EMBL" id="SHI95493.1"/>
    </source>
</evidence>
<dbReference type="InterPro" id="IPR045851">
    <property type="entry name" value="AMP-bd_C_sf"/>
</dbReference>
<dbReference type="InterPro" id="IPR020845">
    <property type="entry name" value="AMP-binding_CS"/>
</dbReference>
<keyword evidence="2" id="KW-0436">Ligase</keyword>
<feature type="domain" description="AMP-dependent synthetase/ligase" evidence="3">
    <location>
        <begin position="10"/>
        <end position="344"/>
    </location>
</feature>
<dbReference type="InterPro" id="IPR000873">
    <property type="entry name" value="AMP-dep_synth/lig_dom"/>
</dbReference>
<keyword evidence="5" id="KW-1185">Reference proteome</keyword>
<evidence type="ECO:0000256" key="1">
    <source>
        <dbReference type="ARBA" id="ARBA00006432"/>
    </source>
</evidence>
<sequence>MVELLKLIESYGDAPAFKNLAGENSFVVTYREYLDKMKACAYNLQQTFGDLKGKHIGIMADSNYEYTVILGAVLFSRGVLVPVNFFETPENIEAAIYRSDLDGIIVEDKYREKVVSNITIADKHEMLKEGNGSIELKDFTEEEKNNLALIIFTSGTTGLSKGVMLSVNNLVGFEATGHNSDFSEDAKGAAGLRIYNVFPFYHVAGIVGWLYRIEQKATTYLSADPRNVLSDLEGEQIDVGLVTPGIMNLWLTCIKKGNMERLGGLKLILTGGAKPDPAVINTFLNNGIGFGQYYGLTEASGNITCNFDVANHLSSVGRMVDGCEVVFIDGEICIKYYGVMLGYYKDPEGTREVLDENGILHTGDLGYMDEDGFLYITGRKKNLIILSSGENVSPEELEKHAYGCEAVKECKAYADNDRIHLEVFCDKDAQEEVKNYISETNKKLPIFKRIYKVEFRDEEFEKTQLGKIKR</sequence>
<reference evidence="4 5" key="1">
    <citation type="submission" date="2016-11" db="EMBL/GenBank/DDBJ databases">
        <authorList>
            <person name="Jaros S."/>
            <person name="Januszkiewicz K."/>
            <person name="Wedrychowicz H."/>
        </authorList>
    </citation>
    <scope>NUCLEOTIDE SEQUENCE [LARGE SCALE GENOMIC DNA]</scope>
    <source>
        <strain evidence="4 5">DSM 14809</strain>
    </source>
</reference>
<dbReference type="PROSITE" id="PS00455">
    <property type="entry name" value="AMP_BINDING"/>
    <property type="match status" value="1"/>
</dbReference>
<dbReference type="Pfam" id="PF00501">
    <property type="entry name" value="AMP-binding"/>
    <property type="match status" value="1"/>
</dbReference>